<organism evidence="1">
    <name type="scientific">freshwater metagenome</name>
    <dbReference type="NCBI Taxonomy" id="449393"/>
    <lineage>
        <taxon>unclassified sequences</taxon>
        <taxon>metagenomes</taxon>
        <taxon>ecological metagenomes</taxon>
    </lineage>
</organism>
<protein>
    <submittedName>
        <fullName evidence="1">Unannotated protein</fullName>
    </submittedName>
</protein>
<sequence length="130" mass="14597">MPIVIGLEHGQSDLLVLCTSKELPTELWKRREAHRAEYAVGIHILYSVVNVVTASSHLGECGGLDSVLFVRLAGHGIQTNIGQLLALIEPHIASILGNNYARRSVFVLRRQMVLEHVWRLDNMVIHRDQD</sequence>
<proteinExistence type="predicted"/>
<name>A0A6J7SCE7_9ZZZZ</name>
<evidence type="ECO:0000313" key="1">
    <source>
        <dbReference type="EMBL" id="CAB5038945.1"/>
    </source>
</evidence>
<accession>A0A6J7SCE7</accession>
<dbReference type="EMBL" id="CAFBPW010000230">
    <property type="protein sequence ID" value="CAB5038945.1"/>
    <property type="molecule type" value="Genomic_DNA"/>
</dbReference>
<reference evidence="1" key="1">
    <citation type="submission" date="2020-05" db="EMBL/GenBank/DDBJ databases">
        <authorList>
            <person name="Chiriac C."/>
            <person name="Salcher M."/>
            <person name="Ghai R."/>
            <person name="Kavagutti S V."/>
        </authorList>
    </citation>
    <scope>NUCLEOTIDE SEQUENCE</scope>
</reference>
<gene>
    <name evidence="1" type="ORF">UFOPK4173_01616</name>
</gene>
<dbReference type="AlphaFoldDB" id="A0A6J7SCE7"/>